<dbReference type="AlphaFoldDB" id="T0HN12"/>
<organism evidence="1 2">
    <name type="scientific">Novosphingobium lindaniclasticum LE124</name>
    <dbReference type="NCBI Taxonomy" id="1096930"/>
    <lineage>
        <taxon>Bacteria</taxon>
        <taxon>Pseudomonadati</taxon>
        <taxon>Pseudomonadota</taxon>
        <taxon>Alphaproteobacteria</taxon>
        <taxon>Sphingomonadales</taxon>
        <taxon>Sphingomonadaceae</taxon>
        <taxon>Novosphingobium</taxon>
    </lineage>
</organism>
<evidence type="ECO:0000313" key="2">
    <source>
        <dbReference type="Proteomes" id="UP000015527"/>
    </source>
</evidence>
<dbReference type="EMBL" id="ATHL01000052">
    <property type="protein sequence ID" value="EQB17756.1"/>
    <property type="molecule type" value="Genomic_DNA"/>
</dbReference>
<protein>
    <submittedName>
        <fullName evidence="1">Uncharacterized protein</fullName>
    </submittedName>
</protein>
<evidence type="ECO:0000313" key="1">
    <source>
        <dbReference type="EMBL" id="EQB17756.1"/>
    </source>
</evidence>
<accession>T0HN12</accession>
<name>T0HN12_9SPHN</name>
<keyword evidence="2" id="KW-1185">Reference proteome</keyword>
<gene>
    <name evidence="1" type="ORF">L284_07080</name>
</gene>
<dbReference type="Proteomes" id="UP000015527">
    <property type="component" value="Unassembled WGS sequence"/>
</dbReference>
<proteinExistence type="predicted"/>
<sequence length="43" mass="4432">MVSRSASIAAERVQLESAGMVLESTKIASPFVLSGTIRKAAPA</sequence>
<reference evidence="1 2" key="1">
    <citation type="journal article" date="2013" name="Genome Announc.">
        <title>Genome Sequence of Novosphingobium lindaniclasticum LE124T, Isolated from a Hexachlorocyclohexane Dumpsite.</title>
        <authorList>
            <person name="Saxena A."/>
            <person name="Nayyar N."/>
            <person name="Sangwan N."/>
            <person name="Kumari R."/>
            <person name="Khurana J.P."/>
            <person name="Lal R."/>
        </authorList>
    </citation>
    <scope>NUCLEOTIDE SEQUENCE [LARGE SCALE GENOMIC DNA]</scope>
    <source>
        <strain evidence="1 2">LE124</strain>
    </source>
</reference>
<comment type="caution">
    <text evidence="1">The sequence shown here is derived from an EMBL/GenBank/DDBJ whole genome shotgun (WGS) entry which is preliminary data.</text>
</comment>